<sequence>MPRFIVERTFEPPLTPEDLHGVEGRMAPCLELYRVQWLRSYWSEDRRRMVCEYEAADAASVRDVQREAGATFDRVWPAELLGGGDAALNVG</sequence>
<comment type="caution">
    <text evidence="1">The sequence shown here is derived from an EMBL/GenBank/DDBJ whole genome shotgun (WGS) entry which is preliminary data.</text>
</comment>
<proteinExistence type="predicted"/>
<gene>
    <name evidence="1" type="ORF">QWZ14_01125</name>
</gene>
<dbReference type="InterPro" id="IPR042557">
    <property type="entry name" value="SCO4226"/>
</dbReference>
<organism evidence="1 2">
    <name type="scientific">Paeniroseomonas aquatica</name>
    <dbReference type="NCBI Taxonomy" id="373043"/>
    <lineage>
        <taxon>Bacteria</taxon>
        <taxon>Pseudomonadati</taxon>
        <taxon>Pseudomonadota</taxon>
        <taxon>Alphaproteobacteria</taxon>
        <taxon>Acetobacterales</taxon>
        <taxon>Acetobacteraceae</taxon>
        <taxon>Paeniroseomonas</taxon>
    </lineage>
</organism>
<dbReference type="InterPro" id="IPR025336">
    <property type="entry name" value="SCO4226-like"/>
</dbReference>
<dbReference type="EMBL" id="JAUFPN010000008">
    <property type="protein sequence ID" value="MDN3562981.1"/>
    <property type="molecule type" value="Genomic_DNA"/>
</dbReference>
<protein>
    <submittedName>
        <fullName evidence="1">DUF4242 domain-containing protein</fullName>
    </submittedName>
</protein>
<name>A0ABT8A039_9PROT</name>
<accession>A0ABT8A039</accession>
<dbReference type="Gene3D" id="3.30.70.3090">
    <property type="entry name" value="ORF SCO4226, nickel-binding ferredoxin-like monomer"/>
    <property type="match status" value="1"/>
</dbReference>
<dbReference type="Proteomes" id="UP001529369">
    <property type="component" value="Unassembled WGS sequence"/>
</dbReference>
<dbReference type="RefSeq" id="WP_290314711.1">
    <property type="nucleotide sequence ID" value="NZ_JAUFPN010000008.1"/>
</dbReference>
<evidence type="ECO:0000313" key="2">
    <source>
        <dbReference type="Proteomes" id="UP001529369"/>
    </source>
</evidence>
<dbReference type="Pfam" id="PF14026">
    <property type="entry name" value="SCO4226-like"/>
    <property type="match status" value="1"/>
</dbReference>
<keyword evidence="2" id="KW-1185">Reference proteome</keyword>
<reference evidence="2" key="1">
    <citation type="journal article" date="2019" name="Int. J. Syst. Evol. Microbiol.">
        <title>The Global Catalogue of Microorganisms (GCM) 10K type strain sequencing project: providing services to taxonomists for standard genome sequencing and annotation.</title>
        <authorList>
            <consortium name="The Broad Institute Genomics Platform"/>
            <consortium name="The Broad Institute Genome Sequencing Center for Infectious Disease"/>
            <person name="Wu L."/>
            <person name="Ma J."/>
        </authorList>
    </citation>
    <scope>NUCLEOTIDE SEQUENCE [LARGE SCALE GENOMIC DNA]</scope>
    <source>
        <strain evidence="2">CECT 7131</strain>
    </source>
</reference>
<evidence type="ECO:0000313" key="1">
    <source>
        <dbReference type="EMBL" id="MDN3562981.1"/>
    </source>
</evidence>